<evidence type="ECO:0000313" key="6">
    <source>
        <dbReference type="Proteomes" id="UP001251528"/>
    </source>
</evidence>
<comment type="caution">
    <text evidence="2">Lacks conserved residue(s) required for the propagation of feature annotation.</text>
</comment>
<gene>
    <name evidence="5" type="ORF">QQS21_007090</name>
</gene>
<organism evidence="5 6">
    <name type="scientific">Conoideocrella luteorostrata</name>
    <dbReference type="NCBI Taxonomy" id="1105319"/>
    <lineage>
        <taxon>Eukaryota</taxon>
        <taxon>Fungi</taxon>
        <taxon>Dikarya</taxon>
        <taxon>Ascomycota</taxon>
        <taxon>Pezizomycotina</taxon>
        <taxon>Sordariomycetes</taxon>
        <taxon>Hypocreomycetidae</taxon>
        <taxon>Hypocreales</taxon>
        <taxon>Clavicipitaceae</taxon>
        <taxon>Conoideocrella</taxon>
    </lineage>
</organism>
<dbReference type="Proteomes" id="UP001251528">
    <property type="component" value="Unassembled WGS sequence"/>
</dbReference>
<dbReference type="GO" id="GO:0016020">
    <property type="term" value="C:membrane"/>
    <property type="evidence" value="ECO:0007669"/>
    <property type="project" value="TreeGrafter"/>
</dbReference>
<feature type="region of interest" description="Disordered" evidence="3">
    <location>
        <begin position="135"/>
        <end position="163"/>
    </location>
</feature>
<dbReference type="PANTHER" id="PTHR24185:SF8">
    <property type="entry name" value="PNPLA DOMAIN-CONTAINING PROTEIN"/>
    <property type="match status" value="1"/>
</dbReference>
<dbReference type="PROSITE" id="PS51635">
    <property type="entry name" value="PNPLA"/>
    <property type="match status" value="1"/>
</dbReference>
<keyword evidence="6" id="KW-1185">Reference proteome</keyword>
<dbReference type="SUPFAM" id="SSF52151">
    <property type="entry name" value="FabD/lysophospholipase-like"/>
    <property type="match status" value="1"/>
</dbReference>
<dbReference type="PANTHER" id="PTHR24185">
    <property type="entry name" value="CALCIUM-INDEPENDENT PHOSPHOLIPASE A2-GAMMA"/>
    <property type="match status" value="1"/>
</dbReference>
<evidence type="ECO:0000313" key="5">
    <source>
        <dbReference type="EMBL" id="KAK2595185.1"/>
    </source>
</evidence>
<dbReference type="Gene3D" id="3.40.1090.10">
    <property type="entry name" value="Cytosolic phospholipase A2 catalytic domain"/>
    <property type="match status" value="1"/>
</dbReference>
<accession>A0AAJ0FZR5</accession>
<dbReference type="InterPro" id="IPR016035">
    <property type="entry name" value="Acyl_Trfase/lysoPLipase"/>
</dbReference>
<feature type="domain" description="PNPLA" evidence="4">
    <location>
        <begin position="1"/>
        <end position="112"/>
    </location>
</feature>
<comment type="caution">
    <text evidence="5">The sequence shown here is derived from an EMBL/GenBank/DDBJ whole genome shotgun (WGS) entry which is preliminary data.</text>
</comment>
<evidence type="ECO:0000256" key="3">
    <source>
        <dbReference type="SAM" id="MobiDB-lite"/>
    </source>
</evidence>
<evidence type="ECO:0000256" key="1">
    <source>
        <dbReference type="ARBA" id="ARBA00023098"/>
    </source>
</evidence>
<protein>
    <recommendedName>
        <fullName evidence="4">PNPLA domain-containing protein</fullName>
    </recommendedName>
</protein>
<sequence>MEAALKKVFGSSRKICDWSPGTEMGFHIGMPVTSTDDASTYLITNYNGAGKRAEDSDYYILRALDEGGDVPLWQALRATTAAPYFFAPQEIEGKTYQDGGIVEYNNPAALACAETAVIFPETPLPSIVASFGTGSAGPKRETMASRSLKSKGQLGTRRVTKSRKQVRGRKLSDRFASRIFQAFLSQGDSNRAWKQLLSKREVHGSGGFFRFDVQYEGSVPSLDSIADLDEMEEIAEECITTSPALDKLALCLRAHNFYFELDKEPEYVDGQYECTGNIYCLLESDSEEREVFFSSLHHSSSVFQVCSRTVPGDFLASTDTRLDDEFSRNIKFSVPERQTPFEITLKEGAEDACGISGSPFTIDQLVKVQKLDAWFGTGDHRQ</sequence>
<reference evidence="5" key="1">
    <citation type="submission" date="2023-06" db="EMBL/GenBank/DDBJ databases">
        <title>Conoideocrella luteorostrata (Hypocreales: Clavicipitaceae), a potential biocontrol fungus for elongate hemlock scale in United States Christmas tree production areas.</title>
        <authorList>
            <person name="Barrett H."/>
            <person name="Lovett B."/>
            <person name="Macias A.M."/>
            <person name="Stajich J.E."/>
            <person name="Kasson M.T."/>
        </authorList>
    </citation>
    <scope>NUCLEOTIDE SEQUENCE</scope>
    <source>
        <strain evidence="5">ARSEF 14590</strain>
    </source>
</reference>
<feature type="short sequence motif" description="DGA/G" evidence="2">
    <location>
        <begin position="98"/>
        <end position="100"/>
    </location>
</feature>
<dbReference type="GO" id="GO:0046486">
    <property type="term" value="P:glycerolipid metabolic process"/>
    <property type="evidence" value="ECO:0007669"/>
    <property type="project" value="UniProtKB-ARBA"/>
</dbReference>
<dbReference type="GO" id="GO:0019369">
    <property type="term" value="P:arachidonate metabolic process"/>
    <property type="evidence" value="ECO:0007669"/>
    <property type="project" value="TreeGrafter"/>
</dbReference>
<proteinExistence type="predicted"/>
<evidence type="ECO:0000259" key="4">
    <source>
        <dbReference type="PROSITE" id="PS51635"/>
    </source>
</evidence>
<keyword evidence="1" id="KW-0443">Lipid metabolism</keyword>
<name>A0AAJ0FZR5_9HYPO</name>
<dbReference type="Pfam" id="PF01734">
    <property type="entry name" value="Patatin"/>
    <property type="match status" value="1"/>
</dbReference>
<dbReference type="EMBL" id="JASWJB010000140">
    <property type="protein sequence ID" value="KAK2595185.1"/>
    <property type="molecule type" value="Genomic_DNA"/>
</dbReference>
<dbReference type="AlphaFoldDB" id="A0AAJ0FZR5"/>
<dbReference type="InterPro" id="IPR002641">
    <property type="entry name" value="PNPLA_dom"/>
</dbReference>
<evidence type="ECO:0000256" key="2">
    <source>
        <dbReference type="PROSITE-ProRule" id="PRU01161"/>
    </source>
</evidence>
<dbReference type="GO" id="GO:0047499">
    <property type="term" value="F:calcium-independent phospholipase A2 activity"/>
    <property type="evidence" value="ECO:0007669"/>
    <property type="project" value="TreeGrafter"/>
</dbReference>